<keyword evidence="2" id="KW-1185">Reference proteome</keyword>
<protein>
    <recommendedName>
        <fullName evidence="3">Carboxypeptidase-like regulatory domain-containing protein</fullName>
    </recommendedName>
</protein>
<gene>
    <name evidence="1" type="ORF">DB895_03625</name>
</gene>
<evidence type="ECO:0000313" key="2">
    <source>
        <dbReference type="Proteomes" id="UP000245449"/>
    </source>
</evidence>
<sequence length="251" mass="28376">MDKILIAFIVLTILPNKMVGQTPIHRILRGKVSADVHNMEGIYVINLKTEKSTITNEGGYFSIPATVGDTLVLSSIQFKGVKIALSEDDFCKELFFVKMMPLMTQLKEVMIYQYKNINAVVLGIIPKGQISYTPAERRLKAATGLDARIGLNTSLSIDPLFNLLSGRTAELLKNVQVERKEYLLKRIGDMFDNDFYRNKLKIPEEYIKGFQYYIVENTSFVSTLNANNKAMATFLMGELALKYIDIIANEK</sequence>
<comment type="caution">
    <text evidence="1">The sequence shown here is derived from an EMBL/GenBank/DDBJ whole genome shotgun (WGS) entry which is preliminary data.</text>
</comment>
<dbReference type="Proteomes" id="UP000245449">
    <property type="component" value="Unassembled WGS sequence"/>
</dbReference>
<reference evidence="1 2" key="1">
    <citation type="submission" date="2018-04" db="EMBL/GenBank/DDBJ databases">
        <title>Flavobacterium sp. nov., isolated from glacier ice.</title>
        <authorList>
            <person name="Liu Q."/>
            <person name="Xin Y.-H."/>
        </authorList>
    </citation>
    <scope>NUCLEOTIDE SEQUENCE [LARGE SCALE GENOMIC DNA]</scope>
    <source>
        <strain evidence="1 2">RB1R5</strain>
    </source>
</reference>
<evidence type="ECO:0000313" key="1">
    <source>
        <dbReference type="EMBL" id="PWA06517.1"/>
    </source>
</evidence>
<dbReference type="AlphaFoldDB" id="A0A2U1JMY0"/>
<dbReference type="RefSeq" id="WP_116723990.1">
    <property type="nucleotide sequence ID" value="NZ_QCZI01000003.1"/>
</dbReference>
<accession>A0A2U1JMY0</accession>
<dbReference type="OrthoDB" id="1427655at2"/>
<proteinExistence type="predicted"/>
<evidence type="ECO:0008006" key="3">
    <source>
        <dbReference type="Google" id="ProtNLM"/>
    </source>
</evidence>
<name>A0A2U1JMY0_9FLAO</name>
<dbReference type="SUPFAM" id="SSF49464">
    <property type="entry name" value="Carboxypeptidase regulatory domain-like"/>
    <property type="match status" value="1"/>
</dbReference>
<organism evidence="1 2">
    <name type="scientific">Flavobacterium psychrotolerans</name>
    <dbReference type="NCBI Taxonomy" id="2169410"/>
    <lineage>
        <taxon>Bacteria</taxon>
        <taxon>Pseudomonadati</taxon>
        <taxon>Bacteroidota</taxon>
        <taxon>Flavobacteriia</taxon>
        <taxon>Flavobacteriales</taxon>
        <taxon>Flavobacteriaceae</taxon>
        <taxon>Flavobacterium</taxon>
    </lineage>
</organism>
<dbReference type="InterPro" id="IPR008969">
    <property type="entry name" value="CarboxyPept-like_regulatory"/>
</dbReference>
<dbReference type="EMBL" id="QCZI01000003">
    <property type="protein sequence ID" value="PWA06517.1"/>
    <property type="molecule type" value="Genomic_DNA"/>
</dbReference>